<dbReference type="GO" id="GO:0008270">
    <property type="term" value="F:zinc ion binding"/>
    <property type="evidence" value="ECO:0007669"/>
    <property type="project" value="UniProtKB-KW"/>
</dbReference>
<evidence type="ECO:0000256" key="3">
    <source>
        <dbReference type="ARBA" id="ARBA00022737"/>
    </source>
</evidence>
<dbReference type="GO" id="GO:0016740">
    <property type="term" value="F:transferase activity"/>
    <property type="evidence" value="ECO:0007669"/>
    <property type="project" value="UniProtKB-KW"/>
</dbReference>
<dbReference type="PROSITE" id="PS00518">
    <property type="entry name" value="ZF_RING_1"/>
    <property type="match status" value="1"/>
</dbReference>
<dbReference type="InterPro" id="IPR031127">
    <property type="entry name" value="E3_UB_ligase_RBR"/>
</dbReference>
<evidence type="ECO:0000256" key="5">
    <source>
        <dbReference type="ARBA" id="ARBA00022786"/>
    </source>
</evidence>
<dbReference type="Pfam" id="PF22191">
    <property type="entry name" value="IBR_1"/>
    <property type="match status" value="1"/>
</dbReference>
<organism evidence="12 13">
    <name type="scientific">Cyclotella atomus</name>
    <dbReference type="NCBI Taxonomy" id="382360"/>
    <lineage>
        <taxon>Eukaryota</taxon>
        <taxon>Sar</taxon>
        <taxon>Stramenopiles</taxon>
        <taxon>Ochrophyta</taxon>
        <taxon>Bacillariophyta</taxon>
        <taxon>Coscinodiscophyceae</taxon>
        <taxon>Thalassiosirophycidae</taxon>
        <taxon>Stephanodiscales</taxon>
        <taxon>Stephanodiscaceae</taxon>
        <taxon>Cyclotella</taxon>
    </lineage>
</organism>
<dbReference type="InterPro" id="IPR017907">
    <property type="entry name" value="Znf_RING_CS"/>
</dbReference>
<keyword evidence="1" id="KW-0808">Transferase</keyword>
<feature type="transmembrane region" description="Helical" evidence="9">
    <location>
        <begin position="266"/>
        <end position="288"/>
    </location>
</feature>
<evidence type="ECO:0000256" key="9">
    <source>
        <dbReference type="SAM" id="Phobius"/>
    </source>
</evidence>
<sequence length="565" mass="62320">MEETERNKRGSATAAREEYLALLSAASATAGKDDWKTCAGRLDGPDHFIPSDLYNCMKRSFKRHVKSAQKRSRCPVCMEDPSAEAQNGWYITKSCNHAVCRDCLKSYASSQIADPNHSGPLKCPCCPRLLRVEDAKVALSDAAFEDWSYGKHKHNESTLFREPDQDISNALANLKKWDAKCRDGFLRSMPDFRPCPHCSKEKTSSELNGGGFVTPECLSPINEERESYAEGIISFAGPTTVQAVLLAYAMYYVFCSQRYSVDSHPLSRVAVFVQIITAILPGVLVPVLPHIIRLFLAKLAKEAIVKPIIVTCPCCNNEFNLEASSEFNLAETLTSSASEAATQSWKNTNTRPCPGCSSPVLKDGGCNHMKCGKCRVTFCWACMRCKSQCKAYQCKNGAPFGNAFGDGSLNAVVAGLAAGERQGRTLMEHIEAIESEARRNLQRSIITGNAAKMIGIYAISNLFVDSSRYSDILVSLVYCLARCAVAFIVAALLMLCIVRIYWIGFTHQPFMSDFRQDPTTQSRSVGGHRESLRQSNGQRNGIAGFDFRTEEEMISEAIARSLAEQ</sequence>
<keyword evidence="4 7" id="KW-0863">Zinc-finger</keyword>
<comment type="caution">
    <text evidence="12">The sequence shown here is derived from an EMBL/GenBank/DDBJ whole genome shotgun (WGS) entry which is preliminary data.</text>
</comment>
<evidence type="ECO:0000259" key="10">
    <source>
        <dbReference type="PROSITE" id="PS50089"/>
    </source>
</evidence>
<dbReference type="InterPro" id="IPR001841">
    <property type="entry name" value="Znf_RING"/>
</dbReference>
<feature type="transmembrane region" description="Helical" evidence="9">
    <location>
        <begin position="445"/>
        <end position="463"/>
    </location>
</feature>
<feature type="region of interest" description="Disordered" evidence="8">
    <location>
        <begin position="516"/>
        <end position="541"/>
    </location>
</feature>
<gene>
    <name evidence="12" type="ORF">ACHAWO_001685</name>
</gene>
<dbReference type="PROSITE" id="PS50089">
    <property type="entry name" value="ZF_RING_2"/>
    <property type="match status" value="1"/>
</dbReference>
<keyword evidence="13" id="KW-1185">Reference proteome</keyword>
<accession>A0ABD3Q1W2</accession>
<evidence type="ECO:0000259" key="11">
    <source>
        <dbReference type="PROSITE" id="PS51873"/>
    </source>
</evidence>
<dbReference type="Gene3D" id="1.20.120.1750">
    <property type="match status" value="1"/>
</dbReference>
<dbReference type="AlphaFoldDB" id="A0ABD3Q1W2"/>
<evidence type="ECO:0008006" key="14">
    <source>
        <dbReference type="Google" id="ProtNLM"/>
    </source>
</evidence>
<keyword evidence="9" id="KW-0472">Membrane</keyword>
<feature type="domain" description="RING-type" evidence="10">
    <location>
        <begin position="74"/>
        <end position="126"/>
    </location>
</feature>
<evidence type="ECO:0000256" key="7">
    <source>
        <dbReference type="PROSITE-ProRule" id="PRU00175"/>
    </source>
</evidence>
<dbReference type="SMART" id="SM00184">
    <property type="entry name" value="RING"/>
    <property type="match status" value="1"/>
</dbReference>
<feature type="domain" description="RING-type" evidence="11">
    <location>
        <begin position="70"/>
        <end position="398"/>
    </location>
</feature>
<dbReference type="InterPro" id="IPR044066">
    <property type="entry name" value="TRIAD_supradom"/>
</dbReference>
<dbReference type="PANTHER" id="PTHR11685">
    <property type="entry name" value="RBR FAMILY RING FINGER AND IBR DOMAIN-CONTAINING"/>
    <property type="match status" value="1"/>
</dbReference>
<evidence type="ECO:0000256" key="2">
    <source>
        <dbReference type="ARBA" id="ARBA00022723"/>
    </source>
</evidence>
<dbReference type="PROSITE" id="PS51873">
    <property type="entry name" value="TRIAD"/>
    <property type="match status" value="1"/>
</dbReference>
<proteinExistence type="predicted"/>
<feature type="transmembrane region" description="Helical" evidence="9">
    <location>
        <begin position="232"/>
        <end position="254"/>
    </location>
</feature>
<keyword evidence="2" id="KW-0479">Metal-binding</keyword>
<evidence type="ECO:0000256" key="4">
    <source>
        <dbReference type="ARBA" id="ARBA00022771"/>
    </source>
</evidence>
<evidence type="ECO:0000256" key="1">
    <source>
        <dbReference type="ARBA" id="ARBA00022679"/>
    </source>
</evidence>
<dbReference type="SUPFAM" id="SSF57850">
    <property type="entry name" value="RING/U-box"/>
    <property type="match status" value="2"/>
</dbReference>
<dbReference type="Pfam" id="PF00097">
    <property type="entry name" value="zf-C3HC4"/>
    <property type="match status" value="1"/>
</dbReference>
<keyword evidence="9" id="KW-0812">Transmembrane</keyword>
<keyword evidence="3" id="KW-0677">Repeat</keyword>
<evidence type="ECO:0000256" key="6">
    <source>
        <dbReference type="ARBA" id="ARBA00022833"/>
    </source>
</evidence>
<name>A0ABD3Q1W2_9STRA</name>
<protein>
    <recommendedName>
        <fullName evidence="14">RING-type domain-containing protein</fullName>
    </recommendedName>
</protein>
<keyword evidence="6" id="KW-0862">Zinc</keyword>
<dbReference type="Gene3D" id="3.30.40.10">
    <property type="entry name" value="Zinc/RING finger domain, C3HC4 (zinc finger)"/>
    <property type="match status" value="1"/>
</dbReference>
<dbReference type="EMBL" id="JALLPJ020000388">
    <property type="protein sequence ID" value="KAL3793636.1"/>
    <property type="molecule type" value="Genomic_DNA"/>
</dbReference>
<dbReference type="InterPro" id="IPR018957">
    <property type="entry name" value="Znf_C3HC4_RING-type"/>
</dbReference>
<keyword evidence="9" id="KW-1133">Transmembrane helix</keyword>
<evidence type="ECO:0000313" key="12">
    <source>
        <dbReference type="EMBL" id="KAL3793636.1"/>
    </source>
</evidence>
<dbReference type="Proteomes" id="UP001530400">
    <property type="component" value="Unassembled WGS sequence"/>
</dbReference>
<evidence type="ECO:0000313" key="13">
    <source>
        <dbReference type="Proteomes" id="UP001530400"/>
    </source>
</evidence>
<feature type="transmembrane region" description="Helical" evidence="9">
    <location>
        <begin position="475"/>
        <end position="502"/>
    </location>
</feature>
<evidence type="ECO:0000256" key="8">
    <source>
        <dbReference type="SAM" id="MobiDB-lite"/>
    </source>
</evidence>
<dbReference type="InterPro" id="IPR013083">
    <property type="entry name" value="Znf_RING/FYVE/PHD"/>
</dbReference>
<keyword evidence="5" id="KW-0833">Ubl conjugation pathway</keyword>
<reference evidence="12 13" key="1">
    <citation type="submission" date="2024-10" db="EMBL/GenBank/DDBJ databases">
        <title>Updated reference genomes for cyclostephanoid diatoms.</title>
        <authorList>
            <person name="Roberts W.R."/>
            <person name="Alverson A.J."/>
        </authorList>
    </citation>
    <scope>NUCLEOTIDE SEQUENCE [LARGE SCALE GENOMIC DNA]</scope>
    <source>
        <strain evidence="12 13">AJA010-31</strain>
    </source>
</reference>